<dbReference type="InterPro" id="IPR039430">
    <property type="entry name" value="Thymidylate_kin-like_dom"/>
</dbReference>
<dbReference type="GO" id="GO:0006235">
    <property type="term" value="P:dTTP biosynthetic process"/>
    <property type="evidence" value="ECO:0007669"/>
    <property type="project" value="UniProtKB-UniRule"/>
</dbReference>
<comment type="caution">
    <text evidence="14">The sequence shown here is derived from an EMBL/GenBank/DDBJ whole genome shotgun (WGS) entry which is preliminary data.</text>
</comment>
<evidence type="ECO:0000313" key="15">
    <source>
        <dbReference type="Proteomes" id="UP000004956"/>
    </source>
</evidence>
<dbReference type="GO" id="GO:0004798">
    <property type="term" value="F:dTMP kinase activity"/>
    <property type="evidence" value="ECO:0007669"/>
    <property type="project" value="UniProtKB-UniRule"/>
</dbReference>
<gene>
    <name evidence="12" type="primary">tmk</name>
    <name evidence="14" type="ORF">HMPREF9440_02374</name>
</gene>
<dbReference type="Gene3D" id="3.40.50.300">
    <property type="entry name" value="P-loop containing nucleotide triphosphate hydrolases"/>
    <property type="match status" value="1"/>
</dbReference>
<dbReference type="HAMAP" id="MF_00165">
    <property type="entry name" value="Thymidylate_kinase"/>
    <property type="match status" value="1"/>
</dbReference>
<keyword evidence="15" id="KW-1185">Reference proteome</keyword>
<dbReference type="PATRIC" id="fig|762967.3.peg.1873"/>
<dbReference type="Pfam" id="PF02223">
    <property type="entry name" value="Thymidylate_kin"/>
    <property type="match status" value="1"/>
</dbReference>
<evidence type="ECO:0000259" key="13">
    <source>
        <dbReference type="Pfam" id="PF02223"/>
    </source>
</evidence>
<keyword evidence="8 12" id="KW-0067">ATP-binding</keyword>
<evidence type="ECO:0000256" key="2">
    <source>
        <dbReference type="ARBA" id="ARBA00012980"/>
    </source>
</evidence>
<dbReference type="AlphaFoldDB" id="H3KHX7"/>
<feature type="binding site" evidence="12">
    <location>
        <begin position="10"/>
        <end position="17"/>
    </location>
    <ligand>
        <name>ATP</name>
        <dbReference type="ChEBI" id="CHEBI:30616"/>
    </ligand>
</feature>
<evidence type="ECO:0000256" key="11">
    <source>
        <dbReference type="ARBA" id="ARBA00057735"/>
    </source>
</evidence>
<reference evidence="14 15" key="1">
    <citation type="submission" date="2011-11" db="EMBL/GenBank/DDBJ databases">
        <authorList>
            <person name="Weinstock G."/>
            <person name="Sodergren E."/>
            <person name="Clifton S."/>
            <person name="Fulton L."/>
            <person name="Fulton B."/>
            <person name="Courtney L."/>
            <person name="Fronick C."/>
            <person name="Harrison M."/>
            <person name="Strong C."/>
            <person name="Farmer C."/>
            <person name="Delahaunty K."/>
            <person name="Markovic C."/>
            <person name="Hall O."/>
            <person name="Minx P."/>
            <person name="Tomlinson C."/>
            <person name="Mitreva M."/>
            <person name="Hou S."/>
            <person name="Chen J."/>
            <person name="Wollam A."/>
            <person name="Pepin K.H."/>
            <person name="Johnson M."/>
            <person name="Bhonagiri V."/>
            <person name="Zhang X."/>
            <person name="Suruliraj S."/>
            <person name="Warren W."/>
            <person name="Chinwalla A."/>
            <person name="Mardis E.R."/>
            <person name="Wilson R.K."/>
        </authorList>
    </citation>
    <scope>NUCLEOTIDE SEQUENCE [LARGE SCALE GENOMIC DNA]</scope>
    <source>
        <strain evidence="14 15">YIT 11816</strain>
    </source>
</reference>
<evidence type="ECO:0000256" key="8">
    <source>
        <dbReference type="ARBA" id="ARBA00022840"/>
    </source>
</evidence>
<evidence type="ECO:0000256" key="1">
    <source>
        <dbReference type="ARBA" id="ARBA00009776"/>
    </source>
</evidence>
<dbReference type="GO" id="GO:0006233">
    <property type="term" value="P:dTDP biosynthetic process"/>
    <property type="evidence" value="ECO:0007669"/>
    <property type="project" value="InterPro"/>
</dbReference>
<dbReference type="STRING" id="762967.HMPREF9440_02374"/>
<sequence length="203" mass="22583">MQGRFLTFEGIDGAGKTSRINALEAHLAAKGVKTLRTREPGGTPLGEKIRGLLLSEDMGVDAETLLFFAARAEHVERVIKPALEEGIWVLSDRFTDATYAYQAGGKGVPGERVEAIEAWTLGGFQPDATFLFDIDPAIAEARRGDRGEAADRFEREKAAFFHRVRDAYLERARRQPERFVVLNAADTPEAIEARMFEETAKWL</sequence>
<organism evidence="14 15">
    <name type="scientific">Sutterella parvirubra YIT 11816</name>
    <dbReference type="NCBI Taxonomy" id="762967"/>
    <lineage>
        <taxon>Bacteria</taxon>
        <taxon>Pseudomonadati</taxon>
        <taxon>Pseudomonadota</taxon>
        <taxon>Betaproteobacteria</taxon>
        <taxon>Burkholderiales</taxon>
        <taxon>Sutterellaceae</taxon>
        <taxon>Sutterella</taxon>
    </lineage>
</organism>
<dbReference type="RefSeq" id="WP_008543763.1">
    <property type="nucleotide sequence ID" value="NZ_JH605015.1"/>
</dbReference>
<evidence type="ECO:0000256" key="3">
    <source>
        <dbReference type="ARBA" id="ARBA00017144"/>
    </source>
</evidence>
<dbReference type="OrthoDB" id="9774907at2"/>
<dbReference type="Proteomes" id="UP000004956">
    <property type="component" value="Unassembled WGS sequence"/>
</dbReference>
<dbReference type="GO" id="GO:0006227">
    <property type="term" value="P:dUDP biosynthetic process"/>
    <property type="evidence" value="ECO:0007669"/>
    <property type="project" value="TreeGrafter"/>
</dbReference>
<evidence type="ECO:0000313" key="14">
    <source>
        <dbReference type="EMBL" id="EHY30278.1"/>
    </source>
</evidence>
<dbReference type="CDD" id="cd01672">
    <property type="entry name" value="TMPK"/>
    <property type="match status" value="1"/>
</dbReference>
<feature type="domain" description="Thymidylate kinase-like" evidence="13">
    <location>
        <begin position="8"/>
        <end position="193"/>
    </location>
</feature>
<comment type="similarity">
    <text evidence="1 12">Belongs to the thymidylate kinase family.</text>
</comment>
<keyword evidence="5 12" id="KW-0545">Nucleotide biosynthesis</keyword>
<comment type="catalytic activity">
    <reaction evidence="10 12">
        <text>dTMP + ATP = dTDP + ADP</text>
        <dbReference type="Rhea" id="RHEA:13517"/>
        <dbReference type="ChEBI" id="CHEBI:30616"/>
        <dbReference type="ChEBI" id="CHEBI:58369"/>
        <dbReference type="ChEBI" id="CHEBI:63528"/>
        <dbReference type="ChEBI" id="CHEBI:456216"/>
        <dbReference type="EC" id="2.7.4.9"/>
    </reaction>
</comment>
<dbReference type="GO" id="GO:0005524">
    <property type="term" value="F:ATP binding"/>
    <property type="evidence" value="ECO:0007669"/>
    <property type="project" value="UniProtKB-UniRule"/>
</dbReference>
<accession>H3KHX7</accession>
<proteinExistence type="inferred from homology"/>
<evidence type="ECO:0000256" key="9">
    <source>
        <dbReference type="ARBA" id="ARBA00029962"/>
    </source>
</evidence>
<dbReference type="NCBIfam" id="TIGR00041">
    <property type="entry name" value="DTMP_kinase"/>
    <property type="match status" value="1"/>
</dbReference>
<evidence type="ECO:0000256" key="5">
    <source>
        <dbReference type="ARBA" id="ARBA00022727"/>
    </source>
</evidence>
<evidence type="ECO:0000256" key="12">
    <source>
        <dbReference type="HAMAP-Rule" id="MF_00165"/>
    </source>
</evidence>
<dbReference type="PANTHER" id="PTHR10344:SF4">
    <property type="entry name" value="UMP-CMP KINASE 2, MITOCHONDRIAL"/>
    <property type="match status" value="1"/>
</dbReference>
<keyword evidence="4 12" id="KW-0808">Transferase</keyword>
<dbReference type="EMBL" id="AFBQ01000362">
    <property type="protein sequence ID" value="EHY30278.1"/>
    <property type="molecule type" value="Genomic_DNA"/>
</dbReference>
<evidence type="ECO:0000256" key="6">
    <source>
        <dbReference type="ARBA" id="ARBA00022741"/>
    </source>
</evidence>
<dbReference type="GO" id="GO:0005829">
    <property type="term" value="C:cytosol"/>
    <property type="evidence" value="ECO:0007669"/>
    <property type="project" value="TreeGrafter"/>
</dbReference>
<keyword evidence="6 12" id="KW-0547">Nucleotide-binding</keyword>
<dbReference type="FunFam" id="3.40.50.300:FF:000225">
    <property type="entry name" value="Thymidylate kinase"/>
    <property type="match status" value="1"/>
</dbReference>
<dbReference type="EC" id="2.7.4.9" evidence="2 12"/>
<comment type="function">
    <text evidence="11 12">Phosphorylation of dTMP to form dTDP in both de novo and salvage pathways of dTTP synthesis.</text>
</comment>
<protein>
    <recommendedName>
        <fullName evidence="3 12">Thymidylate kinase</fullName>
        <ecNumber evidence="2 12">2.7.4.9</ecNumber>
    </recommendedName>
    <alternativeName>
        <fullName evidence="9 12">dTMP kinase</fullName>
    </alternativeName>
</protein>
<dbReference type="SUPFAM" id="SSF52540">
    <property type="entry name" value="P-loop containing nucleoside triphosphate hydrolases"/>
    <property type="match status" value="1"/>
</dbReference>
<keyword evidence="7 12" id="KW-0418">Kinase</keyword>
<name>H3KHX7_9BURK</name>
<dbReference type="InterPro" id="IPR027417">
    <property type="entry name" value="P-loop_NTPase"/>
</dbReference>
<dbReference type="PANTHER" id="PTHR10344">
    <property type="entry name" value="THYMIDYLATE KINASE"/>
    <property type="match status" value="1"/>
</dbReference>
<evidence type="ECO:0000256" key="4">
    <source>
        <dbReference type="ARBA" id="ARBA00022679"/>
    </source>
</evidence>
<dbReference type="InterPro" id="IPR018094">
    <property type="entry name" value="Thymidylate_kinase"/>
</dbReference>
<evidence type="ECO:0000256" key="7">
    <source>
        <dbReference type="ARBA" id="ARBA00022777"/>
    </source>
</evidence>
<evidence type="ECO:0000256" key="10">
    <source>
        <dbReference type="ARBA" id="ARBA00048743"/>
    </source>
</evidence>
<dbReference type="HOGENOM" id="CLU_049131_0_0_4"/>